<evidence type="ECO:0008006" key="7">
    <source>
        <dbReference type="Google" id="ProtNLM"/>
    </source>
</evidence>
<evidence type="ECO:0000256" key="3">
    <source>
        <dbReference type="SAM" id="Phobius"/>
    </source>
</evidence>
<keyword evidence="3" id="KW-1133">Transmembrane helix</keyword>
<gene>
    <name evidence="5" type="ORF">FRX48_08252</name>
</gene>
<feature type="region of interest" description="Disordered" evidence="2">
    <location>
        <begin position="617"/>
        <end position="644"/>
    </location>
</feature>
<feature type="region of interest" description="Disordered" evidence="2">
    <location>
        <begin position="305"/>
        <end position="604"/>
    </location>
</feature>
<dbReference type="EMBL" id="VXIT01000015">
    <property type="protein sequence ID" value="KAA6407901.1"/>
    <property type="molecule type" value="Genomic_DNA"/>
</dbReference>
<evidence type="ECO:0000256" key="1">
    <source>
        <dbReference type="SAM" id="Coils"/>
    </source>
</evidence>
<keyword evidence="1" id="KW-0175">Coiled coil</keyword>
<evidence type="ECO:0000313" key="6">
    <source>
        <dbReference type="Proteomes" id="UP000324767"/>
    </source>
</evidence>
<accession>A0A5M8PF11</accession>
<proteinExistence type="predicted"/>
<feature type="transmembrane region" description="Helical" evidence="3">
    <location>
        <begin position="169"/>
        <end position="188"/>
    </location>
</feature>
<feature type="compositionally biased region" description="Low complexity" evidence="2">
    <location>
        <begin position="634"/>
        <end position="644"/>
    </location>
</feature>
<protein>
    <recommendedName>
        <fullName evidence="7">Reticulon-like protein</fullName>
    </recommendedName>
</protein>
<keyword evidence="4" id="KW-0732">Signal</keyword>
<evidence type="ECO:0000313" key="5">
    <source>
        <dbReference type="EMBL" id="KAA6407901.1"/>
    </source>
</evidence>
<dbReference type="Proteomes" id="UP000324767">
    <property type="component" value="Unassembled WGS sequence"/>
</dbReference>
<evidence type="ECO:0000256" key="2">
    <source>
        <dbReference type="SAM" id="MobiDB-lite"/>
    </source>
</evidence>
<feature type="compositionally biased region" description="Basic and acidic residues" evidence="2">
    <location>
        <begin position="342"/>
        <end position="365"/>
    </location>
</feature>
<keyword evidence="3" id="KW-0812">Transmembrane</keyword>
<feature type="compositionally biased region" description="Polar residues" evidence="2">
    <location>
        <begin position="583"/>
        <end position="604"/>
    </location>
</feature>
<feature type="region of interest" description="Disordered" evidence="2">
    <location>
        <begin position="665"/>
        <end position="706"/>
    </location>
</feature>
<keyword evidence="3" id="KW-0472">Membrane</keyword>
<reference evidence="5 6" key="1">
    <citation type="submission" date="2019-09" db="EMBL/GenBank/DDBJ databases">
        <title>The hologenome of the rock-dwelling lichen Lasallia pustulata.</title>
        <authorList>
            <person name="Greshake Tzovaras B."/>
            <person name="Segers F."/>
            <person name="Bicker A."/>
            <person name="Dal Grande F."/>
            <person name="Otte J."/>
            <person name="Hankeln T."/>
            <person name="Schmitt I."/>
            <person name="Ebersberger I."/>
        </authorList>
    </citation>
    <scope>NUCLEOTIDE SEQUENCE [LARGE SCALE GENOMIC DNA]</scope>
    <source>
        <strain evidence="5">A1-1</strain>
    </source>
</reference>
<feature type="compositionally biased region" description="Basic and acidic residues" evidence="2">
    <location>
        <begin position="522"/>
        <end position="533"/>
    </location>
</feature>
<comment type="caution">
    <text evidence="5">The sequence shown here is derived from an EMBL/GenBank/DDBJ whole genome shotgun (WGS) entry which is preliminary data.</text>
</comment>
<feature type="chain" id="PRO_5024368522" description="Reticulon-like protein" evidence="4">
    <location>
        <begin position="17"/>
        <end position="823"/>
    </location>
</feature>
<sequence>MLFCNIIFNVLTAITAVFVAHEAARTAGVDVLGYLLETLQIGPSSAAFFSSGQFHHEVSAEHSNPAVGEMVEPTLNHLPYLLNKTEASDPESEEGGNVQRHHLIQIYHRLVTGCERIASFWMLVITRSAFVLRHGFEALGGQIYDPFIFAEFKSAFKAGVVASRKPSKALNWLLVALWASLGFVLTAAKVLYPLYFLAAGVFVLYPQYIMLTSDHDKEVAHLERQQQALEAEALKGVTALQEQSTDRKATEAAYLQTLAYWRTIAVEHRRSAEEAKAERNQLRQLLRDKERELKDVLAATRCHPADAVLEEGENGDSSGELSPLRSHLPEESKPANHQVVAEPKHAQHDVDAEPLQGKDETHEPNDVDVEPPQGRDETQEPDDVDIEPPQGKDETHEPDDVDVEPPQGKDETHEPDDVDVEPPQGKDETHEPDDVDVEPPQGKDETHEPDNVDVEPPQGGDETHEPDDPEAEIKSEEEPLESALIASQSYSYQPTVQDSDKGDEHDTKPSPRLPKATQQNHHKLEADQEKISEQDVVAPPSPLPAEADPAASSKSQTPKLSAAASSFVPALSTGLPSQPLLETKSTTSSSPVLSGPSQPLSQQAYPVGTSFTFEQHPHLPHPCPSRFQGPFTPPSQSQRPVQPPFQSLPSIHAQPAFQPLPSIHAQPAFQPPQPFPPPFHMNGFRQGPSSLGAPGFGTPSRQPNAAGQMFAPRADRQSNRQRAQQQQGAAYPCTSGGLRLMKFPEYNIISRVIAFGPFFFYGNVIVVDVHELLSLETVRFPEFNFPSRCVWAFCLVFGSLAISRSPCPPLVAVDVYRCVRTVL</sequence>
<dbReference type="AlphaFoldDB" id="A0A5M8PF11"/>
<feature type="coiled-coil region" evidence="1">
    <location>
        <begin position="265"/>
        <end position="299"/>
    </location>
</feature>
<evidence type="ECO:0000256" key="4">
    <source>
        <dbReference type="SAM" id="SignalP"/>
    </source>
</evidence>
<dbReference type="OrthoDB" id="10672750at2759"/>
<feature type="compositionally biased region" description="Pro residues" evidence="2">
    <location>
        <begin position="669"/>
        <end position="679"/>
    </location>
</feature>
<organism evidence="5 6">
    <name type="scientific">Lasallia pustulata</name>
    <dbReference type="NCBI Taxonomy" id="136370"/>
    <lineage>
        <taxon>Eukaryota</taxon>
        <taxon>Fungi</taxon>
        <taxon>Dikarya</taxon>
        <taxon>Ascomycota</taxon>
        <taxon>Pezizomycotina</taxon>
        <taxon>Lecanoromycetes</taxon>
        <taxon>OSLEUM clade</taxon>
        <taxon>Umbilicariomycetidae</taxon>
        <taxon>Umbilicariales</taxon>
        <taxon>Umbilicariaceae</taxon>
        <taxon>Lasallia</taxon>
    </lineage>
</organism>
<name>A0A5M8PF11_9LECA</name>
<feature type="compositionally biased region" description="Basic and acidic residues" evidence="2">
    <location>
        <begin position="498"/>
        <end position="509"/>
    </location>
</feature>
<feature type="compositionally biased region" description="Polar residues" evidence="2">
    <location>
        <begin position="485"/>
        <end position="497"/>
    </location>
</feature>
<feature type="compositionally biased region" description="Basic and acidic residues" evidence="2">
    <location>
        <begin position="441"/>
        <end position="450"/>
    </location>
</feature>
<feature type="signal peptide" evidence="4">
    <location>
        <begin position="1"/>
        <end position="16"/>
    </location>
</feature>